<sequence length="100" mass="11193">MLRFFGNSHSLGHTAMFKPLRDTVLGPPNLASIEEIYKQYQLFPTITLQLSISSTSLILAGQHRSIKTQRTAHRNASESVRTFCVTLPGDLWLLFPGSFS</sequence>
<accession>A0AAN8MFS7</accession>
<dbReference type="Proteomes" id="UP001356427">
    <property type="component" value="Unassembled WGS sequence"/>
</dbReference>
<gene>
    <name evidence="1" type="ORF">J4Q44_G00017870</name>
</gene>
<name>A0AAN8MFS7_9TELE</name>
<evidence type="ECO:0000313" key="2">
    <source>
        <dbReference type="Proteomes" id="UP001356427"/>
    </source>
</evidence>
<keyword evidence="2" id="KW-1185">Reference proteome</keyword>
<dbReference type="EMBL" id="JAGTTL010000002">
    <property type="protein sequence ID" value="KAK6326142.1"/>
    <property type="molecule type" value="Genomic_DNA"/>
</dbReference>
<reference evidence="1 2" key="1">
    <citation type="submission" date="2021-04" db="EMBL/GenBank/DDBJ databases">
        <authorList>
            <person name="De Guttry C."/>
            <person name="Zahm M."/>
            <person name="Klopp C."/>
            <person name="Cabau C."/>
            <person name="Louis A."/>
            <person name="Berthelot C."/>
            <person name="Parey E."/>
            <person name="Roest Crollius H."/>
            <person name="Montfort J."/>
            <person name="Robinson-Rechavi M."/>
            <person name="Bucao C."/>
            <person name="Bouchez O."/>
            <person name="Gislard M."/>
            <person name="Lluch J."/>
            <person name="Milhes M."/>
            <person name="Lampietro C."/>
            <person name="Lopez Roques C."/>
            <person name="Donnadieu C."/>
            <person name="Braasch I."/>
            <person name="Desvignes T."/>
            <person name="Postlethwait J."/>
            <person name="Bobe J."/>
            <person name="Wedekind C."/>
            <person name="Guiguen Y."/>
        </authorList>
    </citation>
    <scope>NUCLEOTIDE SEQUENCE [LARGE SCALE GENOMIC DNA]</scope>
    <source>
        <strain evidence="1">Cs_M1</strain>
        <tissue evidence="1">Blood</tissue>
    </source>
</reference>
<organism evidence="1 2">
    <name type="scientific">Coregonus suidteri</name>
    <dbReference type="NCBI Taxonomy" id="861788"/>
    <lineage>
        <taxon>Eukaryota</taxon>
        <taxon>Metazoa</taxon>
        <taxon>Chordata</taxon>
        <taxon>Craniata</taxon>
        <taxon>Vertebrata</taxon>
        <taxon>Euteleostomi</taxon>
        <taxon>Actinopterygii</taxon>
        <taxon>Neopterygii</taxon>
        <taxon>Teleostei</taxon>
        <taxon>Protacanthopterygii</taxon>
        <taxon>Salmoniformes</taxon>
        <taxon>Salmonidae</taxon>
        <taxon>Coregoninae</taxon>
        <taxon>Coregonus</taxon>
    </lineage>
</organism>
<comment type="caution">
    <text evidence="1">The sequence shown here is derived from an EMBL/GenBank/DDBJ whole genome shotgun (WGS) entry which is preliminary data.</text>
</comment>
<evidence type="ECO:0000313" key="1">
    <source>
        <dbReference type="EMBL" id="KAK6326142.1"/>
    </source>
</evidence>
<proteinExistence type="predicted"/>
<dbReference type="AlphaFoldDB" id="A0AAN8MFS7"/>
<protein>
    <submittedName>
        <fullName evidence="1">Uncharacterized protein</fullName>
    </submittedName>
</protein>